<protein>
    <recommendedName>
        <fullName evidence="1">non-specific serine/threonine protein kinase</fullName>
        <ecNumber evidence="1">2.7.11.1</ecNumber>
    </recommendedName>
</protein>
<evidence type="ECO:0000256" key="10">
    <source>
        <dbReference type="PROSITE-ProRule" id="PRU10141"/>
    </source>
</evidence>
<dbReference type="PANTHER" id="PTHR44899">
    <property type="entry name" value="CAMK FAMILY PROTEIN KINASE"/>
    <property type="match status" value="1"/>
</dbReference>
<evidence type="ECO:0000256" key="8">
    <source>
        <dbReference type="ARBA" id="ARBA00048679"/>
    </source>
</evidence>
<keyword evidence="3" id="KW-0808">Transferase</keyword>
<feature type="domain" description="Protein kinase" evidence="12">
    <location>
        <begin position="252"/>
        <end position="383"/>
    </location>
</feature>
<comment type="caution">
    <text evidence="14">The sequence shown here is derived from an EMBL/GenBank/DDBJ whole genome shotgun (WGS) entry which is preliminary data.</text>
</comment>
<reference evidence="14 15" key="1">
    <citation type="submission" date="2019-03" db="EMBL/GenBank/DDBJ databases">
        <title>Single cell metagenomics reveals metabolic interactions within the superorganism composed of flagellate Streblomastix strix and complex community of Bacteroidetes bacteria on its surface.</title>
        <authorList>
            <person name="Treitli S.C."/>
            <person name="Kolisko M."/>
            <person name="Husnik F."/>
            <person name="Keeling P."/>
            <person name="Hampl V."/>
        </authorList>
    </citation>
    <scope>NUCLEOTIDE SEQUENCE [LARGE SCALE GENOMIC DNA]</scope>
    <source>
        <strain evidence="14">ST1C</strain>
    </source>
</reference>
<sequence length="383" mass="43830">NGPRCRVAWPGLSIEGRCPKQKCEAFGKLVIHSAGYRDYNLLIDESRCPMCKEIIKPITPGFNKCIWRIIYKQKSGKIVKIPFNKCQNEYCSFNMTYSKPGEYERVVINVKESNPPKPKVEGQEQKQQQEEERVVVPAFIDCGLCSKPLDTRDKSISEQMKCGHFYHLACALAWILRGLDCPHCMNQKLDVQIQPYSPNQFKLKFAVQGQTQYHNGEPVTVIPCTNIITPNFRSPLLIIDPNFNVKWTKQDFQRLGRLGQGGFGTVRLMKEIQTGKLMAVKEMNYETEDEIEILGFFVDDDVKAFLIMEYCEGGNLHQYINDMKNKGKMISEQDAWTFISQMASAIFQMHSNGVIHGDLKPSNVLLTRDRKIKLGDFGLARKL</sequence>
<feature type="non-terminal residue" evidence="14">
    <location>
        <position position="383"/>
    </location>
</feature>
<keyword evidence="9" id="KW-0479">Metal-binding</keyword>
<dbReference type="PROSITE" id="PS00108">
    <property type="entry name" value="PROTEIN_KINASE_ST"/>
    <property type="match status" value="1"/>
</dbReference>
<dbReference type="InterPro" id="IPR013083">
    <property type="entry name" value="Znf_RING/FYVE/PHD"/>
</dbReference>
<keyword evidence="9" id="KW-0863">Zinc-finger</keyword>
<comment type="catalytic activity">
    <reaction evidence="7">
        <text>L-threonyl-[protein] + ATP = O-phospho-L-threonyl-[protein] + ADP + H(+)</text>
        <dbReference type="Rhea" id="RHEA:46608"/>
        <dbReference type="Rhea" id="RHEA-COMP:11060"/>
        <dbReference type="Rhea" id="RHEA-COMP:11605"/>
        <dbReference type="ChEBI" id="CHEBI:15378"/>
        <dbReference type="ChEBI" id="CHEBI:30013"/>
        <dbReference type="ChEBI" id="CHEBI:30616"/>
        <dbReference type="ChEBI" id="CHEBI:61977"/>
        <dbReference type="ChEBI" id="CHEBI:456216"/>
        <dbReference type="EC" id="2.7.11.1"/>
    </reaction>
</comment>
<dbReference type="AlphaFoldDB" id="A0A5J4UNV5"/>
<dbReference type="SUPFAM" id="SSF56112">
    <property type="entry name" value="Protein kinase-like (PK-like)"/>
    <property type="match status" value="1"/>
</dbReference>
<proteinExistence type="inferred from homology"/>
<dbReference type="GO" id="GO:0005524">
    <property type="term" value="F:ATP binding"/>
    <property type="evidence" value="ECO:0007669"/>
    <property type="project" value="UniProtKB-UniRule"/>
</dbReference>
<dbReference type="PROSITE" id="PS50089">
    <property type="entry name" value="ZF_RING_2"/>
    <property type="match status" value="1"/>
</dbReference>
<dbReference type="Proteomes" id="UP000324800">
    <property type="component" value="Unassembled WGS sequence"/>
</dbReference>
<feature type="domain" description="RING-type" evidence="13">
    <location>
        <begin position="142"/>
        <end position="184"/>
    </location>
</feature>
<evidence type="ECO:0000256" key="2">
    <source>
        <dbReference type="ARBA" id="ARBA00022527"/>
    </source>
</evidence>
<comment type="catalytic activity">
    <reaction evidence="8">
        <text>L-seryl-[protein] + ATP = O-phospho-L-seryl-[protein] + ADP + H(+)</text>
        <dbReference type="Rhea" id="RHEA:17989"/>
        <dbReference type="Rhea" id="RHEA-COMP:9863"/>
        <dbReference type="Rhea" id="RHEA-COMP:11604"/>
        <dbReference type="ChEBI" id="CHEBI:15378"/>
        <dbReference type="ChEBI" id="CHEBI:29999"/>
        <dbReference type="ChEBI" id="CHEBI:30616"/>
        <dbReference type="ChEBI" id="CHEBI:83421"/>
        <dbReference type="ChEBI" id="CHEBI:456216"/>
        <dbReference type="EC" id="2.7.11.1"/>
    </reaction>
</comment>
<dbReference type="Pfam" id="PF13639">
    <property type="entry name" value="zf-RING_2"/>
    <property type="match status" value="1"/>
</dbReference>
<dbReference type="SUPFAM" id="SSF57850">
    <property type="entry name" value="RING/U-box"/>
    <property type="match status" value="1"/>
</dbReference>
<organism evidence="14 15">
    <name type="scientific">Streblomastix strix</name>
    <dbReference type="NCBI Taxonomy" id="222440"/>
    <lineage>
        <taxon>Eukaryota</taxon>
        <taxon>Metamonada</taxon>
        <taxon>Preaxostyla</taxon>
        <taxon>Oxymonadida</taxon>
        <taxon>Streblomastigidae</taxon>
        <taxon>Streblomastix</taxon>
    </lineage>
</organism>
<evidence type="ECO:0000256" key="3">
    <source>
        <dbReference type="ARBA" id="ARBA00022679"/>
    </source>
</evidence>
<dbReference type="Pfam" id="PF00069">
    <property type="entry name" value="Pkinase"/>
    <property type="match status" value="1"/>
</dbReference>
<evidence type="ECO:0000256" key="5">
    <source>
        <dbReference type="ARBA" id="ARBA00022777"/>
    </source>
</evidence>
<evidence type="ECO:0000259" key="13">
    <source>
        <dbReference type="PROSITE" id="PS50089"/>
    </source>
</evidence>
<dbReference type="PROSITE" id="PS00107">
    <property type="entry name" value="PROTEIN_KINASE_ATP"/>
    <property type="match status" value="1"/>
</dbReference>
<dbReference type="Gene3D" id="3.30.200.20">
    <property type="entry name" value="Phosphorylase Kinase, domain 1"/>
    <property type="match status" value="1"/>
</dbReference>
<accession>A0A5J4UNV5</accession>
<dbReference type="InterPro" id="IPR000719">
    <property type="entry name" value="Prot_kinase_dom"/>
</dbReference>
<keyword evidence="6 10" id="KW-0067">ATP-binding</keyword>
<keyword evidence="5 14" id="KW-0418">Kinase</keyword>
<dbReference type="GO" id="GO:0004674">
    <property type="term" value="F:protein serine/threonine kinase activity"/>
    <property type="evidence" value="ECO:0007669"/>
    <property type="project" value="UniProtKB-KW"/>
</dbReference>
<dbReference type="PANTHER" id="PTHR44899:SF3">
    <property type="entry name" value="SERINE_THREONINE-PROTEIN KINASE NEK1"/>
    <property type="match status" value="1"/>
</dbReference>
<feature type="non-terminal residue" evidence="14">
    <location>
        <position position="1"/>
    </location>
</feature>
<comment type="similarity">
    <text evidence="11">Belongs to the protein kinase superfamily.</text>
</comment>
<feature type="binding site" evidence="10">
    <location>
        <position position="281"/>
    </location>
    <ligand>
        <name>ATP</name>
        <dbReference type="ChEBI" id="CHEBI:30616"/>
    </ligand>
</feature>
<dbReference type="InterPro" id="IPR051131">
    <property type="entry name" value="NEK_Ser/Thr_kinase_NIMA"/>
</dbReference>
<name>A0A5J4UNV5_9EUKA</name>
<dbReference type="GO" id="GO:0008270">
    <property type="term" value="F:zinc ion binding"/>
    <property type="evidence" value="ECO:0007669"/>
    <property type="project" value="UniProtKB-KW"/>
</dbReference>
<evidence type="ECO:0000256" key="9">
    <source>
        <dbReference type="PROSITE-ProRule" id="PRU00175"/>
    </source>
</evidence>
<dbReference type="OrthoDB" id="4062651at2759"/>
<keyword evidence="9" id="KW-0862">Zinc</keyword>
<evidence type="ECO:0000256" key="1">
    <source>
        <dbReference type="ARBA" id="ARBA00012513"/>
    </source>
</evidence>
<dbReference type="PROSITE" id="PS50011">
    <property type="entry name" value="PROTEIN_KINASE_DOM"/>
    <property type="match status" value="1"/>
</dbReference>
<evidence type="ECO:0000256" key="6">
    <source>
        <dbReference type="ARBA" id="ARBA00022840"/>
    </source>
</evidence>
<dbReference type="InterPro" id="IPR017441">
    <property type="entry name" value="Protein_kinase_ATP_BS"/>
</dbReference>
<evidence type="ECO:0000259" key="12">
    <source>
        <dbReference type="PROSITE" id="PS50011"/>
    </source>
</evidence>
<keyword evidence="2 11" id="KW-0723">Serine/threonine-protein kinase</keyword>
<dbReference type="InterPro" id="IPR011009">
    <property type="entry name" value="Kinase-like_dom_sf"/>
</dbReference>
<dbReference type="InterPro" id="IPR008271">
    <property type="entry name" value="Ser/Thr_kinase_AS"/>
</dbReference>
<dbReference type="SMART" id="SM00220">
    <property type="entry name" value="S_TKc"/>
    <property type="match status" value="1"/>
</dbReference>
<dbReference type="Gene3D" id="3.30.40.10">
    <property type="entry name" value="Zinc/RING finger domain, C3HC4 (zinc finger)"/>
    <property type="match status" value="1"/>
</dbReference>
<evidence type="ECO:0000313" key="15">
    <source>
        <dbReference type="Proteomes" id="UP000324800"/>
    </source>
</evidence>
<evidence type="ECO:0000256" key="4">
    <source>
        <dbReference type="ARBA" id="ARBA00022741"/>
    </source>
</evidence>
<evidence type="ECO:0000256" key="7">
    <source>
        <dbReference type="ARBA" id="ARBA00047899"/>
    </source>
</evidence>
<dbReference type="EMBL" id="SNRW01013886">
    <property type="protein sequence ID" value="KAA6372108.1"/>
    <property type="molecule type" value="Genomic_DNA"/>
</dbReference>
<evidence type="ECO:0000313" key="14">
    <source>
        <dbReference type="EMBL" id="KAA6372108.1"/>
    </source>
</evidence>
<dbReference type="Gene3D" id="1.10.510.10">
    <property type="entry name" value="Transferase(Phosphotransferase) domain 1"/>
    <property type="match status" value="1"/>
</dbReference>
<dbReference type="InterPro" id="IPR001841">
    <property type="entry name" value="Znf_RING"/>
</dbReference>
<evidence type="ECO:0000256" key="11">
    <source>
        <dbReference type="RuleBase" id="RU000304"/>
    </source>
</evidence>
<gene>
    <name evidence="14" type="ORF">EZS28_032365</name>
</gene>
<dbReference type="EC" id="2.7.11.1" evidence="1"/>
<keyword evidence="4 10" id="KW-0547">Nucleotide-binding</keyword>